<evidence type="ECO:0000313" key="1">
    <source>
        <dbReference type="EMBL" id="PQJ84531.1"/>
    </source>
</evidence>
<accession>A0A2S7X2U0</accession>
<sequence length="263" mass="29984">MDKIINKFYSEVNFDLSSGCASTKNDCVVCLRDNYFEALEIDYDCENKRKLYVVRYLPVHIKEVKSGLELMSISKREELLNKKTLNVICLGGGPGTDNAAFNKWLVSNRLFEKKAVTKVNIVRVDRCEEWNNISPYIIGHAFPDDITVKYLKVNHDVTKHNLNVGGKIDLVIASYLVSEIALSDIPKVVENLKNIINDKAVIVINDRNQPEVREKISKIFELLDCTPISNYSQLHCDYSFDPEIASKTQPKFNTSSIRYLGEI</sequence>
<evidence type="ECO:0000313" key="2">
    <source>
        <dbReference type="Proteomes" id="UP000239263"/>
    </source>
</evidence>
<proteinExistence type="predicted"/>
<dbReference type="Proteomes" id="UP000239263">
    <property type="component" value="Unassembled WGS sequence"/>
</dbReference>
<comment type="caution">
    <text evidence="1">The sequence shown here is derived from an EMBL/GenBank/DDBJ whole genome shotgun (WGS) entry which is preliminary data.</text>
</comment>
<protein>
    <recommendedName>
        <fullName evidence="3">SAM-dependent methyltransferase</fullName>
    </recommendedName>
</protein>
<name>A0A2S7X2U0_9GAMM</name>
<dbReference type="RefSeq" id="WP_105055966.1">
    <property type="nucleotide sequence ID" value="NZ_CAWNRT010000002.1"/>
</dbReference>
<dbReference type="AlphaFoldDB" id="A0A2S7X2U0"/>
<dbReference type="EMBL" id="MSCO01000002">
    <property type="protein sequence ID" value="PQJ84531.1"/>
    <property type="molecule type" value="Genomic_DNA"/>
</dbReference>
<gene>
    <name evidence="1" type="ORF">BTO22_13500</name>
</gene>
<dbReference type="OrthoDB" id="7067846at2"/>
<reference evidence="1 2" key="1">
    <citation type="submission" date="2016-12" db="EMBL/GenBank/DDBJ databases">
        <title>Diversity of luminous bacteria.</title>
        <authorList>
            <person name="Yoshizawa S."/>
            <person name="Kogure K."/>
        </authorList>
    </citation>
    <scope>NUCLEOTIDE SEQUENCE [LARGE SCALE GENOMIC DNA]</scope>
    <source>
        <strain evidence="1 2">ATCC 33715</strain>
    </source>
</reference>
<evidence type="ECO:0008006" key="3">
    <source>
        <dbReference type="Google" id="ProtNLM"/>
    </source>
</evidence>
<organism evidence="1 2">
    <name type="scientific">Aliivibrio sifiae</name>
    <dbReference type="NCBI Taxonomy" id="566293"/>
    <lineage>
        <taxon>Bacteria</taxon>
        <taxon>Pseudomonadati</taxon>
        <taxon>Pseudomonadota</taxon>
        <taxon>Gammaproteobacteria</taxon>
        <taxon>Vibrionales</taxon>
        <taxon>Vibrionaceae</taxon>
        <taxon>Aliivibrio</taxon>
    </lineage>
</organism>